<dbReference type="STRING" id="1395571.TMS3_0119745"/>
<dbReference type="GO" id="GO:0030288">
    <property type="term" value="C:outer membrane-bounded periplasmic space"/>
    <property type="evidence" value="ECO:0007669"/>
    <property type="project" value="UniProtKB-ARBA"/>
</dbReference>
<evidence type="ECO:0000256" key="6">
    <source>
        <dbReference type="ARBA" id="ARBA00022927"/>
    </source>
</evidence>
<evidence type="ECO:0000256" key="5">
    <source>
        <dbReference type="ARBA" id="ARBA00022856"/>
    </source>
</evidence>
<dbReference type="PROSITE" id="PS51318">
    <property type="entry name" value="TAT"/>
    <property type="match status" value="1"/>
</dbReference>
<dbReference type="Gene3D" id="3.90.76.10">
    <property type="entry name" value="Dipeptide-binding Protein, Domain 1"/>
    <property type="match status" value="1"/>
</dbReference>
<sequence length="533" mass="58614">MSDKKNNSIQTMFDGQLQRRDFLKLGAMAGMAGAAFSLGLPLNAWAQEGTPKPGGVLRLGLAGGSTSDSLDPGSWSDTFTFVGFSAVYNSLVEIAVDGTAIPELAESWEASPDARVWTFKLRQDVQFHNGQTLTAEDVVASVEHHLGEKSTSAAKTVLGDVATVKAKDGNSVVFELRSGNADFPFVMADYHLVIMPSKDGVADWRAGSGTGGYRIKSFEPGVRMALERNPGYWKSGRAHFDSAELISISDGAARINALITGEVDVINKVDLKTINLLKLNPNMVIEETKGAQHYTFPMLCDSKEFADNNVRMAMKHAIDREAMLGSVLRGYGTVGNDHPLQPGHRFLNTALEQRIYDPEKARFYLRKAGLESLNVRLQASDAAYSGAVDASVLFKEQARVAGINIDVVREPADGFFSNVWNKQPFTTSFWYSSLTADRMFSIGYAKGASWNETHWEHQRFNELLNSARGELNEPLRSEMYNEMQQLCRDEGGALIPLFANSVAARSKRVAHGPETAPYGELDGLRLIERWWQA</sequence>
<dbReference type="eggNOG" id="COG0747">
    <property type="taxonomic scope" value="Bacteria"/>
</dbReference>
<keyword evidence="3" id="KW-0813">Transport</keyword>
<comment type="caution">
    <text evidence="8">The sequence shown here is derived from an EMBL/GenBank/DDBJ whole genome shotgun (WGS) entry which is preliminary data.</text>
</comment>
<dbReference type="InterPro" id="IPR030678">
    <property type="entry name" value="Peptide/Ni-bd"/>
</dbReference>
<comment type="subcellular location">
    <subcellularLocation>
        <location evidence="1">Cell envelope</location>
    </subcellularLocation>
</comment>
<feature type="domain" description="Solute-binding protein family 5" evidence="7">
    <location>
        <begin position="101"/>
        <end position="430"/>
    </location>
</feature>
<dbReference type="InterPro" id="IPR006311">
    <property type="entry name" value="TAT_signal"/>
</dbReference>
<dbReference type="InterPro" id="IPR019546">
    <property type="entry name" value="TAT_signal_bac_arc"/>
</dbReference>
<dbReference type="Gene3D" id="3.40.190.10">
    <property type="entry name" value="Periplasmic binding protein-like II"/>
    <property type="match status" value="1"/>
</dbReference>
<dbReference type="Pfam" id="PF00496">
    <property type="entry name" value="SBP_bac_5"/>
    <property type="match status" value="1"/>
</dbReference>
<accession>A0A0A1YHM9</accession>
<dbReference type="PANTHER" id="PTHR30290:SF10">
    <property type="entry name" value="PERIPLASMIC OLIGOPEPTIDE-BINDING PROTEIN-RELATED"/>
    <property type="match status" value="1"/>
</dbReference>
<evidence type="ECO:0000259" key="7">
    <source>
        <dbReference type="Pfam" id="PF00496"/>
    </source>
</evidence>
<comment type="similarity">
    <text evidence="2">Belongs to the bacterial solute-binding protein 5 family.</text>
</comment>
<protein>
    <submittedName>
        <fullName evidence="8">Peptide ABC transporter substrate-binding protein</fullName>
    </submittedName>
</protein>
<proteinExistence type="inferred from homology"/>
<reference evidence="8 9" key="1">
    <citation type="journal article" date="2014" name="Genome Announc.">
        <title>Draft Genome Sequence of Petroleum Oil-Degrading Marine Bacterium Pseudomonas taeanensis Strain MS-3, Isolated from a Crude Oil-Contaminated Seashore.</title>
        <authorList>
            <person name="Lee S.Y."/>
            <person name="Kim S.H."/>
            <person name="Lee D.G."/>
            <person name="Shin S."/>
            <person name="Yun S.H."/>
            <person name="Choi C.W."/>
            <person name="Chung Y.H."/>
            <person name="Choi J.S."/>
            <person name="Kahng H.Y."/>
            <person name="Kim S.I."/>
        </authorList>
    </citation>
    <scope>NUCLEOTIDE SEQUENCE [LARGE SCALE GENOMIC DNA]</scope>
    <source>
        <strain evidence="8 9">MS-3</strain>
    </source>
</reference>
<dbReference type="Gene3D" id="3.10.105.10">
    <property type="entry name" value="Dipeptide-binding Protein, Domain 3"/>
    <property type="match status" value="1"/>
</dbReference>
<dbReference type="PIRSF" id="PIRSF002741">
    <property type="entry name" value="MppA"/>
    <property type="match status" value="1"/>
</dbReference>
<dbReference type="GO" id="GO:1904680">
    <property type="term" value="F:peptide transmembrane transporter activity"/>
    <property type="evidence" value="ECO:0007669"/>
    <property type="project" value="TreeGrafter"/>
</dbReference>
<dbReference type="CDD" id="cd08503">
    <property type="entry name" value="PBP2_NikA_DppA_OppA_like_17"/>
    <property type="match status" value="1"/>
</dbReference>
<dbReference type="AlphaFoldDB" id="A0A0A1YHM9"/>
<dbReference type="EMBL" id="AWSQ01000006">
    <property type="protein sequence ID" value="KFX68478.1"/>
    <property type="molecule type" value="Genomic_DNA"/>
</dbReference>
<dbReference type="GO" id="GO:0015031">
    <property type="term" value="P:protein transport"/>
    <property type="evidence" value="ECO:0007669"/>
    <property type="project" value="UniProtKB-KW"/>
</dbReference>
<dbReference type="NCBIfam" id="TIGR01409">
    <property type="entry name" value="TAT_signal_seq"/>
    <property type="match status" value="1"/>
</dbReference>
<gene>
    <name evidence="8" type="ORF">TMS3_0119745</name>
</gene>
<evidence type="ECO:0000256" key="2">
    <source>
        <dbReference type="ARBA" id="ARBA00005695"/>
    </source>
</evidence>
<keyword evidence="5" id="KW-0571">Peptide transport</keyword>
<evidence type="ECO:0000256" key="3">
    <source>
        <dbReference type="ARBA" id="ARBA00022448"/>
    </source>
</evidence>
<keyword evidence="9" id="KW-1185">Reference proteome</keyword>
<dbReference type="InterPro" id="IPR000914">
    <property type="entry name" value="SBP_5_dom"/>
</dbReference>
<evidence type="ECO:0000256" key="1">
    <source>
        <dbReference type="ARBA" id="ARBA00004196"/>
    </source>
</evidence>
<dbReference type="GO" id="GO:0043190">
    <property type="term" value="C:ATP-binding cassette (ABC) transporter complex"/>
    <property type="evidence" value="ECO:0007669"/>
    <property type="project" value="InterPro"/>
</dbReference>
<dbReference type="GO" id="GO:0015833">
    <property type="term" value="P:peptide transport"/>
    <property type="evidence" value="ECO:0007669"/>
    <property type="project" value="UniProtKB-KW"/>
</dbReference>
<evidence type="ECO:0000256" key="4">
    <source>
        <dbReference type="ARBA" id="ARBA00022729"/>
    </source>
</evidence>
<dbReference type="RefSeq" id="WP_025166928.1">
    <property type="nucleotide sequence ID" value="NZ_AWSQ01000006.1"/>
</dbReference>
<dbReference type="OrthoDB" id="9801912at2"/>
<keyword evidence="6" id="KW-0653">Protein transport</keyword>
<dbReference type="PANTHER" id="PTHR30290">
    <property type="entry name" value="PERIPLASMIC BINDING COMPONENT OF ABC TRANSPORTER"/>
    <property type="match status" value="1"/>
</dbReference>
<keyword evidence="4" id="KW-0732">Signal</keyword>
<evidence type="ECO:0000313" key="9">
    <source>
        <dbReference type="Proteomes" id="UP000030063"/>
    </source>
</evidence>
<name>A0A0A1YHM9_9PSED</name>
<evidence type="ECO:0000313" key="8">
    <source>
        <dbReference type="EMBL" id="KFX68478.1"/>
    </source>
</evidence>
<dbReference type="SUPFAM" id="SSF53850">
    <property type="entry name" value="Periplasmic binding protein-like II"/>
    <property type="match status" value="1"/>
</dbReference>
<dbReference type="InterPro" id="IPR039424">
    <property type="entry name" value="SBP_5"/>
</dbReference>
<dbReference type="Proteomes" id="UP000030063">
    <property type="component" value="Unassembled WGS sequence"/>
</dbReference>
<organism evidence="8 9">
    <name type="scientific">Pseudomonas taeanensis MS-3</name>
    <dbReference type="NCBI Taxonomy" id="1395571"/>
    <lineage>
        <taxon>Bacteria</taxon>
        <taxon>Pseudomonadati</taxon>
        <taxon>Pseudomonadota</taxon>
        <taxon>Gammaproteobacteria</taxon>
        <taxon>Pseudomonadales</taxon>
        <taxon>Pseudomonadaceae</taxon>
        <taxon>Pseudomonas</taxon>
    </lineage>
</organism>